<reference evidence="1" key="1">
    <citation type="submission" date="2020-09" db="EMBL/GenBank/DDBJ databases">
        <title>A novel bacterium of genus Mangrovicoccus, isolated from South China Sea.</title>
        <authorList>
            <person name="Huang H."/>
            <person name="Mo K."/>
            <person name="Hu Y."/>
        </authorList>
    </citation>
    <scope>NUCLEOTIDE SEQUENCE</scope>
    <source>
        <strain evidence="1">HB182678</strain>
    </source>
</reference>
<evidence type="ECO:0000313" key="2">
    <source>
        <dbReference type="Proteomes" id="UP000609121"/>
    </source>
</evidence>
<gene>
    <name evidence="1" type="ORF">ICN82_03255</name>
</gene>
<sequence length="202" mass="22734">MMQSREWRKLVRKVVFWHLAAWPVIYLACPKVLQGNLGAYAKGKLWLAEELEGTNDARMAEVLHHELFHGKLDAFRYQGRAVAGMSVATAMQYAGELAPNLYRDDWRADLLEHYRTQVPEDFLEECLVRLCCDVRAGEALALPDDLSRFCRAMCVPLGARWAFAGALPFAAPSLLFGVQRRPSWKPLPGEPVAPAPVLQQNS</sequence>
<dbReference type="Proteomes" id="UP000609121">
    <property type="component" value="Unassembled WGS sequence"/>
</dbReference>
<keyword evidence="2" id="KW-1185">Reference proteome</keyword>
<dbReference type="RefSeq" id="WP_193179571.1">
    <property type="nucleotide sequence ID" value="NZ_JACVXA010000006.1"/>
</dbReference>
<accession>A0A8J6YSY6</accession>
<dbReference type="EMBL" id="JACVXA010000006">
    <property type="protein sequence ID" value="MBE3637217.1"/>
    <property type="molecule type" value="Genomic_DNA"/>
</dbReference>
<evidence type="ECO:0008006" key="3">
    <source>
        <dbReference type="Google" id="ProtNLM"/>
    </source>
</evidence>
<organism evidence="1 2">
    <name type="scientific">Mangrovicoccus algicola</name>
    <dbReference type="NCBI Taxonomy" id="2771008"/>
    <lineage>
        <taxon>Bacteria</taxon>
        <taxon>Pseudomonadati</taxon>
        <taxon>Pseudomonadota</taxon>
        <taxon>Alphaproteobacteria</taxon>
        <taxon>Rhodobacterales</taxon>
        <taxon>Paracoccaceae</taxon>
        <taxon>Mangrovicoccus</taxon>
    </lineage>
</organism>
<dbReference type="AlphaFoldDB" id="A0A8J6YSY6"/>
<proteinExistence type="predicted"/>
<evidence type="ECO:0000313" key="1">
    <source>
        <dbReference type="EMBL" id="MBE3637217.1"/>
    </source>
</evidence>
<comment type="caution">
    <text evidence="1">The sequence shown here is derived from an EMBL/GenBank/DDBJ whole genome shotgun (WGS) entry which is preliminary data.</text>
</comment>
<name>A0A8J6YSY6_9RHOB</name>
<protein>
    <recommendedName>
        <fullName evidence="3">Metallopeptidase domain-containing protein</fullName>
    </recommendedName>
</protein>